<accession>A0ABY5P674</accession>
<comment type="cofactor">
    <cofactor evidence="1">
        <name>pyridoxal 5'-phosphate</name>
        <dbReference type="ChEBI" id="CHEBI:597326"/>
    </cofactor>
</comment>
<keyword evidence="5" id="KW-0663">Pyridoxal phosphate</keyword>
<dbReference type="InterPro" id="IPR016454">
    <property type="entry name" value="Cysteine_dSase"/>
</dbReference>
<proteinExistence type="inferred from homology"/>
<organism evidence="10 11">
    <name type="scientific">Fundicoccus culcitae</name>
    <dbReference type="NCBI Taxonomy" id="2969821"/>
    <lineage>
        <taxon>Bacteria</taxon>
        <taxon>Bacillati</taxon>
        <taxon>Bacillota</taxon>
        <taxon>Bacilli</taxon>
        <taxon>Lactobacillales</taxon>
        <taxon>Aerococcaceae</taxon>
        <taxon>Fundicoccus</taxon>
    </lineage>
</organism>
<dbReference type="InterPro" id="IPR015421">
    <property type="entry name" value="PyrdxlP-dep_Trfase_major"/>
</dbReference>
<dbReference type="EMBL" id="CP102453">
    <property type="protein sequence ID" value="UUX34221.1"/>
    <property type="molecule type" value="Genomic_DNA"/>
</dbReference>
<evidence type="ECO:0000256" key="1">
    <source>
        <dbReference type="ARBA" id="ARBA00001933"/>
    </source>
</evidence>
<evidence type="ECO:0000313" key="11">
    <source>
        <dbReference type="Proteomes" id="UP001315967"/>
    </source>
</evidence>
<dbReference type="SUPFAM" id="SSF53383">
    <property type="entry name" value="PLP-dependent transferases"/>
    <property type="match status" value="1"/>
</dbReference>
<dbReference type="Pfam" id="PF00266">
    <property type="entry name" value="Aminotran_5"/>
    <property type="match status" value="1"/>
</dbReference>
<feature type="domain" description="Aminotransferase class V" evidence="9">
    <location>
        <begin position="2"/>
        <end position="369"/>
    </location>
</feature>
<gene>
    <name evidence="10" type="ORF">NRE15_00700</name>
</gene>
<dbReference type="Gene3D" id="3.90.1150.10">
    <property type="entry name" value="Aspartate Aminotransferase, domain 1"/>
    <property type="match status" value="1"/>
</dbReference>
<evidence type="ECO:0000256" key="3">
    <source>
        <dbReference type="ARBA" id="ARBA00022679"/>
    </source>
</evidence>
<evidence type="ECO:0000313" key="10">
    <source>
        <dbReference type="EMBL" id="UUX34221.1"/>
    </source>
</evidence>
<dbReference type="PANTHER" id="PTHR11601">
    <property type="entry name" value="CYSTEINE DESULFURYLASE FAMILY MEMBER"/>
    <property type="match status" value="1"/>
</dbReference>
<evidence type="ECO:0000256" key="2">
    <source>
        <dbReference type="ARBA" id="ARBA00006490"/>
    </source>
</evidence>
<sequence length="385" mass="42614">MVYLDYAATTPLRPEVLETIKNALELDFGNPSSIYQIGKKTKRKISSARESIAKLLGIIPNNLYFTSGATEANNWAIIHQAQTARKLGKGNHIVASAIEHPSVRETLVFLEQEGFEITWIYPDENKHITLQAFEAASTSKTTGWVAMAINNEVGAILPTVDLGKSAKQLGYWFHVDGVQAIGHQLKTLIPYVTSLSVSAHKFYGPKGIGFLVYQPWETAMLLKPFIHGGSQESSKRAGTENTPYILGMAKALELSLDEAAETQANLFEINQYLIEQLDNSAITFAINGDNDSRANHIINLWLPGFSSSQLLIQMDLAEIFVSAGSACSAGSLEDSLILKAYYPDDSQRWQESIRLSFGNQTTKEDIDKFIVQLNLIKERNHSYGI</sequence>
<reference evidence="10 11" key="1">
    <citation type="submission" date="2022-08" db="EMBL/GenBank/DDBJ databases">
        <title>Aerococcaceae sp. nov isolated from spoiled eye mask.</title>
        <authorList>
            <person name="Zhou G."/>
            <person name="Xie X.-B."/>
            <person name="Shi Q.-S."/>
            <person name="Wang Y.-S."/>
            <person name="Wen X."/>
            <person name="Peng H."/>
            <person name="Yang X.-J."/>
            <person name="Tao H.-B."/>
            <person name="Huang X.-M."/>
        </authorList>
    </citation>
    <scope>NUCLEOTIDE SEQUENCE [LARGE SCALE GENOMIC DNA]</scope>
    <source>
        <strain evidence="11">DM20194951</strain>
    </source>
</reference>
<keyword evidence="3" id="KW-0808">Transferase</keyword>
<dbReference type="PIRSF" id="PIRSF005572">
    <property type="entry name" value="NifS"/>
    <property type="match status" value="1"/>
</dbReference>
<name>A0ABY5P674_9LACT</name>
<protein>
    <submittedName>
        <fullName evidence="10">Cysteine desulfurase</fullName>
    </submittedName>
</protein>
<comment type="similarity">
    <text evidence="2">Belongs to the class-V pyridoxal-phosphate-dependent aminotransferase family. NifS/IscS subfamily.</text>
</comment>
<keyword evidence="4" id="KW-0479">Metal-binding</keyword>
<dbReference type="Gene3D" id="1.10.260.50">
    <property type="match status" value="1"/>
</dbReference>
<keyword evidence="6" id="KW-0408">Iron</keyword>
<evidence type="ECO:0000256" key="4">
    <source>
        <dbReference type="ARBA" id="ARBA00022723"/>
    </source>
</evidence>
<keyword evidence="11" id="KW-1185">Reference proteome</keyword>
<keyword evidence="7" id="KW-0411">Iron-sulfur</keyword>
<dbReference type="PANTHER" id="PTHR11601:SF34">
    <property type="entry name" value="CYSTEINE DESULFURASE"/>
    <property type="match status" value="1"/>
</dbReference>
<dbReference type="Proteomes" id="UP001315967">
    <property type="component" value="Chromosome"/>
</dbReference>
<dbReference type="Gene3D" id="3.40.640.10">
    <property type="entry name" value="Type I PLP-dependent aspartate aminotransferase-like (Major domain)"/>
    <property type="match status" value="1"/>
</dbReference>
<comment type="catalytic activity">
    <reaction evidence="8">
        <text>(sulfur carrier)-H + L-cysteine = (sulfur carrier)-SH + L-alanine</text>
        <dbReference type="Rhea" id="RHEA:43892"/>
        <dbReference type="Rhea" id="RHEA-COMP:14737"/>
        <dbReference type="Rhea" id="RHEA-COMP:14739"/>
        <dbReference type="ChEBI" id="CHEBI:29917"/>
        <dbReference type="ChEBI" id="CHEBI:35235"/>
        <dbReference type="ChEBI" id="CHEBI:57972"/>
        <dbReference type="ChEBI" id="CHEBI:64428"/>
        <dbReference type="EC" id="2.8.1.7"/>
    </reaction>
</comment>
<dbReference type="InterPro" id="IPR015422">
    <property type="entry name" value="PyrdxlP-dep_Trfase_small"/>
</dbReference>
<evidence type="ECO:0000256" key="8">
    <source>
        <dbReference type="ARBA" id="ARBA00050776"/>
    </source>
</evidence>
<evidence type="ECO:0000256" key="7">
    <source>
        <dbReference type="ARBA" id="ARBA00023014"/>
    </source>
</evidence>
<dbReference type="RefSeq" id="WP_313793724.1">
    <property type="nucleotide sequence ID" value="NZ_CP102453.1"/>
</dbReference>
<dbReference type="InterPro" id="IPR015424">
    <property type="entry name" value="PyrdxlP-dep_Trfase"/>
</dbReference>
<evidence type="ECO:0000256" key="6">
    <source>
        <dbReference type="ARBA" id="ARBA00023004"/>
    </source>
</evidence>
<evidence type="ECO:0000256" key="5">
    <source>
        <dbReference type="ARBA" id="ARBA00022898"/>
    </source>
</evidence>
<dbReference type="InterPro" id="IPR000192">
    <property type="entry name" value="Aminotrans_V_dom"/>
</dbReference>
<evidence type="ECO:0000259" key="9">
    <source>
        <dbReference type="Pfam" id="PF00266"/>
    </source>
</evidence>